<sequence>MSDVFLLLDDSDPLISYDGPWSLEDSDHGDYHCLDGGEDGGSVSVTFNGTSIAFTGNTPDVPDVLQPFRVSIDGETSKEAQYPDWNHYEQWYQSPPLADGPHNISLSGLVKGTTVDYVLVEAGYSTSLANSSLVVDDSSREIRYSAGWEPKNNQSLPGDPADGVSLYSPLGGGTTESLAGDDSFSFEFAGTAVYVYGVREGADAVTCSVDNSPPSFVSLSPPSQDDENIVNVLFFQSHELGPGNHTLMCNVTDDKSFVLDYIVYTPSFDSLSDKPYLFPQPQASVSPPSPSTRGSASSSAVPSGAIAGAVAGAIVLLAVFATLVVIWCRGRKRKVALSRSSSFGDATVASGALSPPESYTEAIEVRTPLVPNRFDPNLFVSNNARSEKYASSSRQLSLSSRFRDFGIGWGYSKRTSRYPEKF</sequence>
<keyword evidence="4" id="KW-1185">Reference proteome</keyword>
<accession>A0AA39U4G8</accession>
<dbReference type="EMBL" id="JAUEPS010000003">
    <property type="protein sequence ID" value="KAK0466845.1"/>
    <property type="molecule type" value="Genomic_DNA"/>
</dbReference>
<dbReference type="RefSeq" id="XP_060337437.1">
    <property type="nucleotide sequence ID" value="XM_060482929.1"/>
</dbReference>
<protein>
    <submittedName>
        <fullName evidence="3">Uncharacterized protein</fullName>
    </submittedName>
</protein>
<name>A0AA39U4G8_ARMTA</name>
<dbReference type="GeneID" id="85366477"/>
<reference evidence="3" key="1">
    <citation type="submission" date="2023-06" db="EMBL/GenBank/DDBJ databases">
        <authorList>
            <consortium name="Lawrence Berkeley National Laboratory"/>
            <person name="Ahrendt S."/>
            <person name="Sahu N."/>
            <person name="Indic B."/>
            <person name="Wong-Bajracharya J."/>
            <person name="Merenyi Z."/>
            <person name="Ke H.-M."/>
            <person name="Monk M."/>
            <person name="Kocsube S."/>
            <person name="Drula E."/>
            <person name="Lipzen A."/>
            <person name="Balint B."/>
            <person name="Henrissat B."/>
            <person name="Andreopoulos B."/>
            <person name="Martin F.M."/>
            <person name="Harder C.B."/>
            <person name="Rigling D."/>
            <person name="Ford K.L."/>
            <person name="Foster G.D."/>
            <person name="Pangilinan J."/>
            <person name="Papanicolaou A."/>
            <person name="Barry K."/>
            <person name="LaButti K."/>
            <person name="Viragh M."/>
            <person name="Koriabine M."/>
            <person name="Yan M."/>
            <person name="Riley R."/>
            <person name="Champramary S."/>
            <person name="Plett K.L."/>
            <person name="Tsai I.J."/>
            <person name="Slot J."/>
            <person name="Sipos G."/>
            <person name="Plett J."/>
            <person name="Nagy L.G."/>
            <person name="Grigoriev I.V."/>
        </authorList>
    </citation>
    <scope>NUCLEOTIDE SEQUENCE</scope>
    <source>
        <strain evidence="3">CCBAS 213</strain>
    </source>
</reference>
<keyword evidence="2" id="KW-0812">Transmembrane</keyword>
<dbReference type="Gene3D" id="2.60.120.260">
    <property type="entry name" value="Galactose-binding domain-like"/>
    <property type="match status" value="2"/>
</dbReference>
<keyword evidence="2" id="KW-1133">Transmembrane helix</keyword>
<comment type="caution">
    <text evidence="3">The sequence shown here is derived from an EMBL/GenBank/DDBJ whole genome shotgun (WGS) entry which is preliminary data.</text>
</comment>
<dbReference type="Proteomes" id="UP001175211">
    <property type="component" value="Unassembled WGS sequence"/>
</dbReference>
<evidence type="ECO:0000256" key="2">
    <source>
        <dbReference type="SAM" id="Phobius"/>
    </source>
</evidence>
<gene>
    <name evidence="3" type="ORF">EV420DRAFT_651487</name>
</gene>
<dbReference type="AlphaFoldDB" id="A0AA39U4G8"/>
<feature type="transmembrane region" description="Helical" evidence="2">
    <location>
        <begin position="305"/>
        <end position="328"/>
    </location>
</feature>
<organism evidence="3 4">
    <name type="scientific">Armillaria tabescens</name>
    <name type="common">Ringless honey mushroom</name>
    <name type="synonym">Agaricus tabescens</name>
    <dbReference type="NCBI Taxonomy" id="1929756"/>
    <lineage>
        <taxon>Eukaryota</taxon>
        <taxon>Fungi</taxon>
        <taxon>Dikarya</taxon>
        <taxon>Basidiomycota</taxon>
        <taxon>Agaricomycotina</taxon>
        <taxon>Agaricomycetes</taxon>
        <taxon>Agaricomycetidae</taxon>
        <taxon>Agaricales</taxon>
        <taxon>Marasmiineae</taxon>
        <taxon>Physalacriaceae</taxon>
        <taxon>Desarmillaria</taxon>
    </lineage>
</organism>
<evidence type="ECO:0000313" key="3">
    <source>
        <dbReference type="EMBL" id="KAK0466845.1"/>
    </source>
</evidence>
<evidence type="ECO:0000313" key="4">
    <source>
        <dbReference type="Proteomes" id="UP001175211"/>
    </source>
</evidence>
<proteinExistence type="predicted"/>
<keyword evidence="2" id="KW-0472">Membrane</keyword>
<evidence type="ECO:0000256" key="1">
    <source>
        <dbReference type="SAM" id="MobiDB-lite"/>
    </source>
</evidence>
<feature type="region of interest" description="Disordered" evidence="1">
    <location>
        <begin position="279"/>
        <end position="298"/>
    </location>
</feature>